<gene>
    <name evidence="2" type="ORF">A3G06_00010</name>
</gene>
<dbReference type="STRING" id="1801797.A3G06_00010"/>
<evidence type="ECO:0000256" key="1">
    <source>
        <dbReference type="SAM" id="Phobius"/>
    </source>
</evidence>
<organism evidence="2 3">
    <name type="scientific">Candidatus Nomurabacteria bacterium RIFCSPLOWO2_12_FULL_46_14</name>
    <dbReference type="NCBI Taxonomy" id="1801797"/>
    <lineage>
        <taxon>Bacteria</taxon>
        <taxon>Candidatus Nomuraibacteriota</taxon>
    </lineage>
</organism>
<feature type="transmembrane region" description="Helical" evidence="1">
    <location>
        <begin position="69"/>
        <end position="88"/>
    </location>
</feature>
<feature type="transmembrane region" description="Helical" evidence="1">
    <location>
        <begin position="94"/>
        <end position="112"/>
    </location>
</feature>
<feature type="transmembrane region" description="Helical" evidence="1">
    <location>
        <begin position="31"/>
        <end position="49"/>
    </location>
</feature>
<evidence type="ECO:0000313" key="3">
    <source>
        <dbReference type="Proteomes" id="UP000176192"/>
    </source>
</evidence>
<keyword evidence="1" id="KW-1133">Transmembrane helix</keyword>
<accession>A0A1F6YCJ5</accession>
<feature type="transmembrane region" description="Helical" evidence="1">
    <location>
        <begin position="119"/>
        <end position="138"/>
    </location>
</feature>
<protein>
    <submittedName>
        <fullName evidence="2">Uncharacterized protein</fullName>
    </submittedName>
</protein>
<dbReference type="AlphaFoldDB" id="A0A1F6YCJ5"/>
<dbReference type="EMBL" id="MFVV01000010">
    <property type="protein sequence ID" value="OGJ04040.1"/>
    <property type="molecule type" value="Genomic_DNA"/>
</dbReference>
<proteinExistence type="predicted"/>
<name>A0A1F6YCJ5_9BACT</name>
<reference evidence="2 3" key="1">
    <citation type="journal article" date="2016" name="Nat. Commun.">
        <title>Thousands of microbial genomes shed light on interconnected biogeochemical processes in an aquifer system.</title>
        <authorList>
            <person name="Anantharaman K."/>
            <person name="Brown C.T."/>
            <person name="Hug L.A."/>
            <person name="Sharon I."/>
            <person name="Castelle C.J."/>
            <person name="Probst A.J."/>
            <person name="Thomas B.C."/>
            <person name="Singh A."/>
            <person name="Wilkins M.J."/>
            <person name="Karaoz U."/>
            <person name="Brodie E.L."/>
            <person name="Williams K.H."/>
            <person name="Hubbard S.S."/>
            <person name="Banfield J.F."/>
        </authorList>
    </citation>
    <scope>NUCLEOTIDE SEQUENCE [LARGE SCALE GENOMIC DNA]</scope>
</reference>
<keyword evidence="1" id="KW-0472">Membrane</keyword>
<evidence type="ECO:0000313" key="2">
    <source>
        <dbReference type="EMBL" id="OGJ04040.1"/>
    </source>
</evidence>
<keyword evidence="1" id="KW-0812">Transmembrane</keyword>
<sequence length="139" mass="16216">MQINKHERVLLYTNVLFLIPMFLGIEHKEWGYTALIGVFIISSTVYHLFRKPGAEWWWHTKGRNLFQTFSLLLEITLAATLAVWGSWLLVNKSWTIFAVATIIFIPSFILFLSTDYKKYPLYHSIWHIGSAAIMILVLI</sequence>
<dbReference type="Proteomes" id="UP000176192">
    <property type="component" value="Unassembled WGS sequence"/>
</dbReference>
<comment type="caution">
    <text evidence="2">The sequence shown here is derived from an EMBL/GenBank/DDBJ whole genome shotgun (WGS) entry which is preliminary data.</text>
</comment>
<feature type="transmembrane region" description="Helical" evidence="1">
    <location>
        <begin position="9"/>
        <end position="25"/>
    </location>
</feature>